<dbReference type="GeneID" id="106472382"/>
<name>A0ABM1BTQ9_LIMPO</name>
<organism evidence="5 6">
    <name type="scientific">Limulus polyphemus</name>
    <name type="common">Atlantic horseshoe crab</name>
    <dbReference type="NCBI Taxonomy" id="6850"/>
    <lineage>
        <taxon>Eukaryota</taxon>
        <taxon>Metazoa</taxon>
        <taxon>Ecdysozoa</taxon>
        <taxon>Arthropoda</taxon>
        <taxon>Chelicerata</taxon>
        <taxon>Merostomata</taxon>
        <taxon>Xiphosura</taxon>
        <taxon>Limulidae</taxon>
        <taxon>Limulus</taxon>
    </lineage>
</organism>
<feature type="transmembrane region" description="Helical" evidence="3">
    <location>
        <begin position="196"/>
        <end position="220"/>
    </location>
</feature>
<keyword evidence="5" id="KW-1185">Reference proteome</keyword>
<dbReference type="InterPro" id="IPR009029">
    <property type="entry name" value="HMG_CoA_Rdtase_sub-bd_dom_sf"/>
</dbReference>
<comment type="pathway">
    <text evidence="1">Metabolic intermediate biosynthesis; (R)-mevalonate biosynthesis; (R)-mevalonate from acetyl-CoA: step 3/3.</text>
</comment>
<dbReference type="SUPFAM" id="SSF56542">
    <property type="entry name" value="Substrate-binding domain of HMG-CoA reductase"/>
    <property type="match status" value="1"/>
</dbReference>
<dbReference type="InterPro" id="IPR023282">
    <property type="entry name" value="HMG_CoA_Rdtase_N"/>
</dbReference>
<feature type="transmembrane region" description="Helical" evidence="3">
    <location>
        <begin position="60"/>
        <end position="78"/>
    </location>
</feature>
<keyword evidence="3" id="KW-0472">Membrane</keyword>
<dbReference type="InterPro" id="IPR023074">
    <property type="entry name" value="HMG_CoA_Rdtase_cat_sf"/>
</dbReference>
<keyword evidence="3" id="KW-1133">Transmembrane helix</keyword>
<keyword evidence="3" id="KW-0812">Transmembrane</keyword>
<dbReference type="InterPro" id="IPR000731">
    <property type="entry name" value="SSD"/>
</dbReference>
<sequence length="622" mass="69499">MLSDLFYNHGHLCASRPWEVIVAFSTLTICMLSMGPKIVDNKIYGWNYQCSVTEVLNKDMDIVIMTIIRCMAVLFIYHQFRKLHRLGSKYLTGVACIFTVFSSFIFSSSVWKYFEGNFSKLNEAIPFFLLLIDLPKAGLLAQFALSSSSKEEVCENIAKGMAVLGPAITLDTLVETLVIRVGTFSGVKKLEEISCFAVLSVLVNYIVYMTFFPACLSLVLELNRNNDENRPVWQLSQFRKEEEQKSNPVLRRVKVVMSAGLLLVHFGSYWPEMVVKEPGVGQHDRKNYRWLSDRSLLDNNSTFEKLFYSWFPVSSEQLVMLVLASALAVKYMFFENREDLQEPFSTTDAMPQSHVNCLEMTSTNNVNDVLPTTPGLRHNRQASLSSIDTPPSPKHFQNCISTSCGMLPFVSVPASPFSVSSVSFTLGEDDEEKHFLDKEVQTILNENSPAEGDTIISLSRKPRPINECFELLKSMEGSEKLSDQEVLLLLEKKYIATYKLESLLDNPERGVAIRRRFVAKASNCNDQLRGLPYKNYDYSLVMGACCENVVGYVPIPVGVAGPLVLDGKHYQVPMATTEGCLVASANRGCRALFLSGGVRSSVVSDGMTRAPVVRLATACQAA</sequence>
<dbReference type="RefSeq" id="XP_013788479.2">
    <property type="nucleotide sequence ID" value="XM_013933025.2"/>
</dbReference>
<dbReference type="Pfam" id="PF00368">
    <property type="entry name" value="HMG-CoA_red"/>
    <property type="match status" value="1"/>
</dbReference>
<gene>
    <name evidence="6" type="primary">LOC106472382</name>
</gene>
<dbReference type="Gene3D" id="3.90.770.10">
    <property type="entry name" value="3-hydroxy-3-methylglutaryl-coenzyme A Reductase, Chain A, domain 2"/>
    <property type="match status" value="1"/>
</dbReference>
<dbReference type="Gene3D" id="1.10.3270.10">
    <property type="entry name" value="HMGR, N-terminal domain"/>
    <property type="match status" value="1"/>
</dbReference>
<feature type="domain" description="SSD" evidence="4">
    <location>
        <begin position="61"/>
        <end position="218"/>
    </location>
</feature>
<protein>
    <submittedName>
        <fullName evidence="6">3-hydroxy-3-methylglutaryl-coenzyme A reductase-like</fullName>
    </submittedName>
</protein>
<comment type="catalytic activity">
    <reaction evidence="2">
        <text>(R)-mevalonate + 2 NADP(+) + CoA = (3S)-3-hydroxy-3-methylglutaryl-CoA + 2 NADPH + 2 H(+)</text>
        <dbReference type="Rhea" id="RHEA:15989"/>
        <dbReference type="ChEBI" id="CHEBI:15378"/>
        <dbReference type="ChEBI" id="CHEBI:36464"/>
        <dbReference type="ChEBI" id="CHEBI:43074"/>
        <dbReference type="ChEBI" id="CHEBI:57287"/>
        <dbReference type="ChEBI" id="CHEBI:57783"/>
        <dbReference type="ChEBI" id="CHEBI:58349"/>
        <dbReference type="EC" id="1.1.1.34"/>
    </reaction>
    <physiologicalReaction direction="right-to-left" evidence="2">
        <dbReference type="Rhea" id="RHEA:15991"/>
    </physiologicalReaction>
</comment>
<dbReference type="PROSITE" id="PS50065">
    <property type="entry name" value="HMG_COA_REDUCTASE_4"/>
    <property type="match status" value="1"/>
</dbReference>
<dbReference type="PANTHER" id="PTHR10572">
    <property type="entry name" value="3-HYDROXY-3-METHYLGLUTARYL-COENZYME A REDUCTASE"/>
    <property type="match status" value="1"/>
</dbReference>
<feature type="transmembrane region" description="Helical" evidence="3">
    <location>
        <begin position="20"/>
        <end position="39"/>
    </location>
</feature>
<dbReference type="InterPro" id="IPR053958">
    <property type="entry name" value="HMGCR/SNAP/NPC1-like_SSD"/>
</dbReference>
<dbReference type="SUPFAM" id="SSF82866">
    <property type="entry name" value="Multidrug efflux transporter AcrB transmembrane domain"/>
    <property type="match status" value="1"/>
</dbReference>
<evidence type="ECO:0000256" key="1">
    <source>
        <dbReference type="ARBA" id="ARBA00005084"/>
    </source>
</evidence>
<accession>A0ABM1BTQ9</accession>
<dbReference type="PANTHER" id="PTHR10572:SF24">
    <property type="entry name" value="3-HYDROXY-3-METHYLGLUTARYL-COENZYME A REDUCTASE"/>
    <property type="match status" value="1"/>
</dbReference>
<evidence type="ECO:0000256" key="2">
    <source>
        <dbReference type="ARBA" id="ARBA00049909"/>
    </source>
</evidence>
<dbReference type="PRINTS" id="PR00071">
    <property type="entry name" value="HMGCOARDTASE"/>
</dbReference>
<evidence type="ECO:0000259" key="4">
    <source>
        <dbReference type="PROSITE" id="PS50156"/>
    </source>
</evidence>
<evidence type="ECO:0000256" key="3">
    <source>
        <dbReference type="SAM" id="Phobius"/>
    </source>
</evidence>
<dbReference type="InterPro" id="IPR002202">
    <property type="entry name" value="HMG_CoA_Rdtase"/>
</dbReference>
<reference evidence="6" key="1">
    <citation type="submission" date="2025-08" db="UniProtKB">
        <authorList>
            <consortium name="RefSeq"/>
        </authorList>
    </citation>
    <scope>IDENTIFICATION</scope>
    <source>
        <tissue evidence="6">Muscle</tissue>
    </source>
</reference>
<evidence type="ECO:0000313" key="5">
    <source>
        <dbReference type="Proteomes" id="UP000694941"/>
    </source>
</evidence>
<evidence type="ECO:0000313" key="6">
    <source>
        <dbReference type="RefSeq" id="XP_013788479.2"/>
    </source>
</evidence>
<dbReference type="Pfam" id="PF12349">
    <property type="entry name" value="Sterol-sensing"/>
    <property type="match status" value="1"/>
</dbReference>
<dbReference type="Proteomes" id="UP000694941">
    <property type="component" value="Unplaced"/>
</dbReference>
<feature type="transmembrane region" description="Helical" evidence="3">
    <location>
        <begin position="90"/>
        <end position="114"/>
    </location>
</feature>
<dbReference type="PROSITE" id="PS50156">
    <property type="entry name" value="SSD"/>
    <property type="match status" value="1"/>
</dbReference>
<proteinExistence type="predicted"/>